<reference evidence="1 2" key="1">
    <citation type="journal article" date="2024" name="G3 (Bethesda)">
        <title>Genome assembly of Hibiscus sabdariffa L. provides insights into metabolisms of medicinal natural products.</title>
        <authorList>
            <person name="Kim T."/>
        </authorList>
    </citation>
    <scope>NUCLEOTIDE SEQUENCE [LARGE SCALE GENOMIC DNA]</scope>
    <source>
        <strain evidence="1">TK-2024</strain>
        <tissue evidence="1">Old leaves</tissue>
    </source>
</reference>
<dbReference type="SUPFAM" id="SSF54928">
    <property type="entry name" value="RNA-binding domain, RBD"/>
    <property type="match status" value="1"/>
</dbReference>
<dbReference type="Gene3D" id="3.30.70.330">
    <property type="match status" value="1"/>
</dbReference>
<proteinExistence type="predicted"/>
<accession>A0ABR2TVH8</accession>
<dbReference type="EMBL" id="JBBPBN010000004">
    <property type="protein sequence ID" value="KAK9041458.1"/>
    <property type="molecule type" value="Genomic_DNA"/>
</dbReference>
<evidence type="ECO:0000313" key="2">
    <source>
        <dbReference type="Proteomes" id="UP001396334"/>
    </source>
</evidence>
<sequence>MRVFERLCLACDLSYRNVEVELDCLTVVRIILGQSTTGANSSLVQHIVQMKLRLTRLGGGRGSNGRQFGGALAYGSWDVLTSLEIFRPRKLSRGGRRFGFVRMKSRTDAVRTIERMDGFTLYGYRLTVKLTRFKPVQQVSNFGKE</sequence>
<gene>
    <name evidence="1" type="ORF">V6N11_016558</name>
</gene>
<name>A0ABR2TVH8_9ROSI</name>
<dbReference type="InterPro" id="IPR012677">
    <property type="entry name" value="Nucleotide-bd_a/b_plait_sf"/>
</dbReference>
<evidence type="ECO:0008006" key="3">
    <source>
        <dbReference type="Google" id="ProtNLM"/>
    </source>
</evidence>
<evidence type="ECO:0000313" key="1">
    <source>
        <dbReference type="EMBL" id="KAK9041458.1"/>
    </source>
</evidence>
<keyword evidence="2" id="KW-1185">Reference proteome</keyword>
<dbReference type="InterPro" id="IPR035979">
    <property type="entry name" value="RBD_domain_sf"/>
</dbReference>
<comment type="caution">
    <text evidence="1">The sequence shown here is derived from an EMBL/GenBank/DDBJ whole genome shotgun (WGS) entry which is preliminary data.</text>
</comment>
<protein>
    <recommendedName>
        <fullName evidence="3">RRM domain-containing protein</fullName>
    </recommendedName>
</protein>
<dbReference type="CDD" id="cd00590">
    <property type="entry name" value="RRM_SF"/>
    <property type="match status" value="1"/>
</dbReference>
<organism evidence="1 2">
    <name type="scientific">Hibiscus sabdariffa</name>
    <name type="common">roselle</name>
    <dbReference type="NCBI Taxonomy" id="183260"/>
    <lineage>
        <taxon>Eukaryota</taxon>
        <taxon>Viridiplantae</taxon>
        <taxon>Streptophyta</taxon>
        <taxon>Embryophyta</taxon>
        <taxon>Tracheophyta</taxon>
        <taxon>Spermatophyta</taxon>
        <taxon>Magnoliopsida</taxon>
        <taxon>eudicotyledons</taxon>
        <taxon>Gunneridae</taxon>
        <taxon>Pentapetalae</taxon>
        <taxon>rosids</taxon>
        <taxon>malvids</taxon>
        <taxon>Malvales</taxon>
        <taxon>Malvaceae</taxon>
        <taxon>Malvoideae</taxon>
        <taxon>Hibiscus</taxon>
    </lineage>
</organism>
<dbReference type="Proteomes" id="UP001396334">
    <property type="component" value="Unassembled WGS sequence"/>
</dbReference>